<keyword evidence="2" id="KW-1185">Reference proteome</keyword>
<proteinExistence type="predicted"/>
<protein>
    <submittedName>
        <fullName evidence="1">DUF6620 family protein</fullName>
    </submittedName>
</protein>
<reference evidence="2" key="1">
    <citation type="journal article" date="2019" name="Int. J. Syst. Evol. Microbiol.">
        <title>The Global Catalogue of Microorganisms (GCM) 10K type strain sequencing project: providing services to taxonomists for standard genome sequencing and annotation.</title>
        <authorList>
            <consortium name="The Broad Institute Genomics Platform"/>
            <consortium name="The Broad Institute Genome Sequencing Center for Infectious Disease"/>
            <person name="Wu L."/>
            <person name="Ma J."/>
        </authorList>
    </citation>
    <scope>NUCLEOTIDE SEQUENCE [LARGE SCALE GENOMIC DNA]</scope>
    <source>
        <strain evidence="2">KCTC 42248</strain>
    </source>
</reference>
<dbReference type="InterPro" id="IPR046728">
    <property type="entry name" value="DUF6620"/>
</dbReference>
<dbReference type="Proteomes" id="UP001597393">
    <property type="component" value="Unassembled WGS sequence"/>
</dbReference>
<evidence type="ECO:0000313" key="1">
    <source>
        <dbReference type="EMBL" id="MFD2598986.1"/>
    </source>
</evidence>
<organism evidence="1 2">
    <name type="scientific">Sphingobacterium corticis</name>
    <dbReference type="NCBI Taxonomy" id="1812823"/>
    <lineage>
        <taxon>Bacteria</taxon>
        <taxon>Pseudomonadati</taxon>
        <taxon>Bacteroidota</taxon>
        <taxon>Sphingobacteriia</taxon>
        <taxon>Sphingobacteriales</taxon>
        <taxon>Sphingobacteriaceae</taxon>
        <taxon>Sphingobacterium</taxon>
    </lineage>
</organism>
<dbReference type="Pfam" id="PF20325">
    <property type="entry name" value="DUF6620"/>
    <property type="match status" value="1"/>
</dbReference>
<evidence type="ECO:0000313" key="2">
    <source>
        <dbReference type="Proteomes" id="UP001597393"/>
    </source>
</evidence>
<sequence>MSNNHTNYDVENLHGTHYSSESFYQELENRVQQYLASDDEVYSEDEIANIRTNLRKSLYQEWNDCDSDQVIRFETANSYKHHGIQSSGFVKENDVEENPLLAPVHGLSLRDYTAMTIKITQGVPEADIFAAMGIEAPVWDELNTIWGQRMAEDTSFTVTTLFGQYFAENATHPKLEALGASSSAGNSENLRKLSTDRYFYEELAGAREAAYEYGLDGAQWILDEYGINLADFQSVAMQWMTQQNQQFNSADVLHFTDYHQQKKEEYAAKFAEEQGGNIADDIEF</sequence>
<accession>A0ABW5NIP4</accession>
<name>A0ABW5NIP4_9SPHI</name>
<gene>
    <name evidence="1" type="ORF">ACFSQ3_08475</name>
</gene>
<dbReference type="RefSeq" id="WP_380869114.1">
    <property type="nucleotide sequence ID" value="NZ_JBHUMA010000006.1"/>
</dbReference>
<comment type="caution">
    <text evidence="1">The sequence shown here is derived from an EMBL/GenBank/DDBJ whole genome shotgun (WGS) entry which is preliminary data.</text>
</comment>
<dbReference type="EMBL" id="JBHUMA010000006">
    <property type="protein sequence ID" value="MFD2598986.1"/>
    <property type="molecule type" value="Genomic_DNA"/>
</dbReference>